<dbReference type="PRINTS" id="PR00634">
    <property type="entry name" value="BETALLERGEN"/>
</dbReference>
<evidence type="ECO:0000259" key="4">
    <source>
        <dbReference type="Pfam" id="PF00407"/>
    </source>
</evidence>
<proteinExistence type="inferred from homology"/>
<dbReference type="EMBL" id="VEPZ02000399">
    <property type="protein sequence ID" value="KAE8725865.1"/>
    <property type="molecule type" value="Genomic_DNA"/>
</dbReference>
<dbReference type="FunFam" id="3.30.530.20:FF:000007">
    <property type="entry name" value="Major pollen allergen Bet v 1-A"/>
    <property type="match status" value="1"/>
</dbReference>
<dbReference type="GO" id="GO:0004864">
    <property type="term" value="F:protein phosphatase inhibitor activity"/>
    <property type="evidence" value="ECO:0007669"/>
    <property type="project" value="InterPro"/>
</dbReference>
<protein>
    <submittedName>
        <fullName evidence="5">Major pollen allergen Aln g 1</fullName>
    </submittedName>
</protein>
<name>A0A6A3C9C9_HIBSY</name>
<evidence type="ECO:0000313" key="6">
    <source>
        <dbReference type="Proteomes" id="UP000436088"/>
    </source>
</evidence>
<keyword evidence="2" id="KW-0611">Plant defense</keyword>
<evidence type="ECO:0000256" key="1">
    <source>
        <dbReference type="ARBA" id="ARBA00009744"/>
    </source>
</evidence>
<dbReference type="GO" id="GO:0010427">
    <property type="term" value="F:abscisic acid binding"/>
    <property type="evidence" value="ECO:0007669"/>
    <property type="project" value="InterPro"/>
</dbReference>
<dbReference type="InterPro" id="IPR050279">
    <property type="entry name" value="Plant_def-hormone_signal"/>
</dbReference>
<dbReference type="GO" id="GO:0006952">
    <property type="term" value="P:defense response"/>
    <property type="evidence" value="ECO:0007669"/>
    <property type="project" value="UniProtKB-KW"/>
</dbReference>
<dbReference type="PANTHER" id="PTHR31213">
    <property type="entry name" value="OS08G0374000 PROTEIN-RELATED"/>
    <property type="match status" value="1"/>
</dbReference>
<comment type="caution">
    <text evidence="5">The sequence shown here is derived from an EMBL/GenBank/DDBJ whole genome shotgun (WGS) entry which is preliminary data.</text>
</comment>
<evidence type="ECO:0000256" key="3">
    <source>
        <dbReference type="ARBA" id="ARBA00023265"/>
    </source>
</evidence>
<keyword evidence="6" id="KW-1185">Reference proteome</keyword>
<gene>
    <name evidence="5" type="ORF">F3Y22_tig00008013pilonHSYRG00109</name>
</gene>
<dbReference type="CDD" id="cd07816">
    <property type="entry name" value="Bet_v1-like"/>
    <property type="match status" value="1"/>
</dbReference>
<evidence type="ECO:0000256" key="2">
    <source>
        <dbReference type="ARBA" id="ARBA00022821"/>
    </source>
</evidence>
<dbReference type="PANTHER" id="PTHR31213:SF55">
    <property type="entry name" value="STRESS-INDUCED PROTEIN SAM22"/>
    <property type="match status" value="1"/>
</dbReference>
<comment type="similarity">
    <text evidence="1">Belongs to the BetVI family.</text>
</comment>
<dbReference type="OrthoDB" id="933968at2759"/>
<dbReference type="SUPFAM" id="SSF55961">
    <property type="entry name" value="Bet v1-like"/>
    <property type="match status" value="1"/>
</dbReference>
<organism evidence="5 6">
    <name type="scientific">Hibiscus syriacus</name>
    <name type="common">Rose of Sharon</name>
    <dbReference type="NCBI Taxonomy" id="106335"/>
    <lineage>
        <taxon>Eukaryota</taxon>
        <taxon>Viridiplantae</taxon>
        <taxon>Streptophyta</taxon>
        <taxon>Embryophyta</taxon>
        <taxon>Tracheophyta</taxon>
        <taxon>Spermatophyta</taxon>
        <taxon>Magnoliopsida</taxon>
        <taxon>eudicotyledons</taxon>
        <taxon>Gunneridae</taxon>
        <taxon>Pentapetalae</taxon>
        <taxon>rosids</taxon>
        <taxon>malvids</taxon>
        <taxon>Malvales</taxon>
        <taxon>Malvaceae</taxon>
        <taxon>Malvoideae</taxon>
        <taxon>Hibiscus</taxon>
    </lineage>
</organism>
<dbReference type="GO" id="GO:0009738">
    <property type="term" value="P:abscisic acid-activated signaling pathway"/>
    <property type="evidence" value="ECO:0007669"/>
    <property type="project" value="InterPro"/>
</dbReference>
<feature type="domain" description="Bet v I/Major latex protein" evidence="4">
    <location>
        <begin position="1"/>
        <end position="153"/>
    </location>
</feature>
<sequence length="159" mass="17122">MGVVNYEFETTSPISPARLFKAVTVEADKLFPKAAPHVVKSVELQGNGGAGTLVKINFAEGLPYQYVKHHVDAVDEANLSYSYSVIEGGPLGAKLEKISFDNKLVAAAGEGTLVKSSMKFFTIGDSTFSEDEIKEQIQRMDGVYKAVEAYLVANPGVCN</sequence>
<reference evidence="5" key="1">
    <citation type="submission" date="2019-09" db="EMBL/GenBank/DDBJ databases">
        <title>Draft genome information of white flower Hibiscus syriacus.</title>
        <authorList>
            <person name="Kim Y.-M."/>
        </authorList>
    </citation>
    <scope>NUCLEOTIDE SEQUENCE [LARGE SCALE GENOMIC DNA]</scope>
    <source>
        <strain evidence="5">YM2019G1</strain>
    </source>
</reference>
<dbReference type="Gene3D" id="3.30.530.20">
    <property type="match status" value="1"/>
</dbReference>
<dbReference type="AlphaFoldDB" id="A0A6A3C9C9"/>
<accession>A0A6A3C9C9</accession>
<evidence type="ECO:0000313" key="5">
    <source>
        <dbReference type="EMBL" id="KAE8725865.1"/>
    </source>
</evidence>
<dbReference type="GO" id="GO:0005634">
    <property type="term" value="C:nucleus"/>
    <property type="evidence" value="ECO:0007669"/>
    <property type="project" value="TreeGrafter"/>
</dbReference>
<dbReference type="GO" id="GO:0038023">
    <property type="term" value="F:signaling receptor activity"/>
    <property type="evidence" value="ECO:0007669"/>
    <property type="project" value="InterPro"/>
</dbReference>
<dbReference type="InterPro" id="IPR023393">
    <property type="entry name" value="START-like_dom_sf"/>
</dbReference>
<dbReference type="InterPro" id="IPR000916">
    <property type="entry name" value="Bet_v_I/MLP"/>
</dbReference>
<dbReference type="GO" id="GO:0005737">
    <property type="term" value="C:cytoplasm"/>
    <property type="evidence" value="ECO:0007669"/>
    <property type="project" value="TreeGrafter"/>
</dbReference>
<dbReference type="Pfam" id="PF00407">
    <property type="entry name" value="Bet_v_1"/>
    <property type="match status" value="1"/>
</dbReference>
<keyword evidence="3" id="KW-0568">Pathogenesis-related protein</keyword>
<dbReference type="InterPro" id="IPR024949">
    <property type="entry name" value="Bet_v_I_allergen"/>
</dbReference>
<dbReference type="Proteomes" id="UP000436088">
    <property type="component" value="Unassembled WGS sequence"/>
</dbReference>